<evidence type="ECO:0000256" key="10">
    <source>
        <dbReference type="ARBA" id="ARBA00022679"/>
    </source>
</evidence>
<evidence type="ECO:0000256" key="5">
    <source>
        <dbReference type="ARBA" id="ARBA00010185"/>
    </source>
</evidence>
<feature type="transmembrane region" description="Helical" evidence="19">
    <location>
        <begin position="137"/>
        <end position="158"/>
    </location>
</feature>
<protein>
    <recommendedName>
        <fullName evidence="7 18">Phosphatidate cytidylyltransferase</fullName>
        <ecNumber evidence="6 18">2.7.7.41</ecNumber>
    </recommendedName>
</protein>
<dbReference type="AlphaFoldDB" id="A0A7W0HK48"/>
<organism evidence="20 21">
    <name type="scientific">Desulfosalsimonas propionicica</name>
    <dbReference type="NCBI Taxonomy" id="332175"/>
    <lineage>
        <taxon>Bacteria</taxon>
        <taxon>Pseudomonadati</taxon>
        <taxon>Thermodesulfobacteriota</taxon>
        <taxon>Desulfobacteria</taxon>
        <taxon>Desulfobacterales</taxon>
        <taxon>Desulfosalsimonadaceae</taxon>
        <taxon>Desulfosalsimonas</taxon>
    </lineage>
</organism>
<feature type="transmembrane region" description="Helical" evidence="19">
    <location>
        <begin position="179"/>
        <end position="198"/>
    </location>
</feature>
<dbReference type="Pfam" id="PF01148">
    <property type="entry name" value="CTP_transf_1"/>
    <property type="match status" value="1"/>
</dbReference>
<feature type="transmembrane region" description="Helical" evidence="19">
    <location>
        <begin position="113"/>
        <end position="131"/>
    </location>
</feature>
<evidence type="ECO:0000256" key="11">
    <source>
        <dbReference type="ARBA" id="ARBA00022692"/>
    </source>
</evidence>
<evidence type="ECO:0000256" key="15">
    <source>
        <dbReference type="ARBA" id="ARBA00023136"/>
    </source>
</evidence>
<evidence type="ECO:0000256" key="16">
    <source>
        <dbReference type="ARBA" id="ARBA00023209"/>
    </source>
</evidence>
<reference evidence="20 21" key="1">
    <citation type="submission" date="2020-07" db="EMBL/GenBank/DDBJ databases">
        <title>Genomic Encyclopedia of Type Strains, Phase IV (KMG-IV): sequencing the most valuable type-strain genomes for metagenomic binning, comparative biology and taxonomic classification.</title>
        <authorList>
            <person name="Goeker M."/>
        </authorList>
    </citation>
    <scope>NUCLEOTIDE SEQUENCE [LARGE SCALE GENOMIC DNA]</scope>
    <source>
        <strain evidence="20 21">DSM 17721</strain>
    </source>
</reference>
<dbReference type="RefSeq" id="WP_181550517.1">
    <property type="nucleotide sequence ID" value="NZ_JACDUS010000002.1"/>
</dbReference>
<evidence type="ECO:0000256" key="17">
    <source>
        <dbReference type="ARBA" id="ARBA00023264"/>
    </source>
</evidence>
<evidence type="ECO:0000256" key="7">
    <source>
        <dbReference type="ARBA" id="ARBA00019373"/>
    </source>
</evidence>
<feature type="transmembrane region" description="Helical" evidence="19">
    <location>
        <begin position="7"/>
        <end position="23"/>
    </location>
</feature>
<dbReference type="EMBL" id="JACDUS010000002">
    <property type="protein sequence ID" value="MBA2880865.1"/>
    <property type="molecule type" value="Genomic_DNA"/>
</dbReference>
<evidence type="ECO:0000256" key="3">
    <source>
        <dbReference type="ARBA" id="ARBA00005119"/>
    </source>
</evidence>
<evidence type="ECO:0000313" key="21">
    <source>
        <dbReference type="Proteomes" id="UP000525298"/>
    </source>
</evidence>
<feature type="transmembrane region" description="Helical" evidence="19">
    <location>
        <begin position="82"/>
        <end position="101"/>
    </location>
</feature>
<keyword evidence="15 19" id="KW-0472">Membrane</keyword>
<dbReference type="UniPathway" id="UPA00557">
    <property type="reaction ID" value="UER00614"/>
</dbReference>
<keyword evidence="10 18" id="KW-0808">Transferase</keyword>
<dbReference type="PANTHER" id="PTHR46382">
    <property type="entry name" value="PHOSPHATIDATE CYTIDYLYLTRANSFERASE"/>
    <property type="match status" value="1"/>
</dbReference>
<keyword evidence="17" id="KW-1208">Phospholipid metabolism</keyword>
<feature type="transmembrane region" description="Helical" evidence="19">
    <location>
        <begin position="29"/>
        <end position="48"/>
    </location>
</feature>
<keyword evidence="11 18" id="KW-0812">Transmembrane</keyword>
<keyword evidence="9" id="KW-0444">Lipid biosynthesis</keyword>
<dbReference type="PROSITE" id="PS01315">
    <property type="entry name" value="CDS"/>
    <property type="match status" value="1"/>
</dbReference>
<gene>
    <name evidence="20" type="ORF">HNR65_001183</name>
</gene>
<feature type="transmembrane region" description="Helical" evidence="19">
    <location>
        <begin position="55"/>
        <end position="76"/>
    </location>
</feature>
<dbReference type="GO" id="GO:0004605">
    <property type="term" value="F:phosphatidate cytidylyltransferase activity"/>
    <property type="evidence" value="ECO:0007669"/>
    <property type="project" value="UniProtKB-EC"/>
</dbReference>
<comment type="pathway">
    <text evidence="3 18">Phospholipid metabolism; CDP-diacylglycerol biosynthesis; CDP-diacylglycerol from sn-glycerol 3-phosphate: step 3/3.</text>
</comment>
<keyword evidence="21" id="KW-1185">Reference proteome</keyword>
<keyword evidence="16" id="KW-0594">Phospholipid biosynthesis</keyword>
<comment type="catalytic activity">
    <reaction evidence="1 18">
        <text>a 1,2-diacyl-sn-glycero-3-phosphate + CTP + H(+) = a CDP-1,2-diacyl-sn-glycerol + diphosphate</text>
        <dbReference type="Rhea" id="RHEA:16229"/>
        <dbReference type="ChEBI" id="CHEBI:15378"/>
        <dbReference type="ChEBI" id="CHEBI:33019"/>
        <dbReference type="ChEBI" id="CHEBI:37563"/>
        <dbReference type="ChEBI" id="CHEBI:58332"/>
        <dbReference type="ChEBI" id="CHEBI:58608"/>
        <dbReference type="EC" id="2.7.7.41"/>
    </reaction>
</comment>
<keyword evidence="8" id="KW-1003">Cell membrane</keyword>
<evidence type="ECO:0000256" key="4">
    <source>
        <dbReference type="ARBA" id="ARBA00005189"/>
    </source>
</evidence>
<accession>A0A7W0HK48</accession>
<keyword evidence="13 19" id="KW-1133">Transmembrane helix</keyword>
<name>A0A7W0HK48_9BACT</name>
<dbReference type="PANTHER" id="PTHR46382:SF1">
    <property type="entry name" value="PHOSPHATIDATE CYTIDYLYLTRANSFERASE"/>
    <property type="match status" value="1"/>
</dbReference>
<comment type="similarity">
    <text evidence="5 18">Belongs to the CDS family.</text>
</comment>
<dbReference type="EC" id="2.7.7.41" evidence="6 18"/>
<comment type="pathway">
    <text evidence="4">Lipid metabolism.</text>
</comment>
<evidence type="ECO:0000256" key="12">
    <source>
        <dbReference type="ARBA" id="ARBA00022695"/>
    </source>
</evidence>
<evidence type="ECO:0000256" key="19">
    <source>
        <dbReference type="SAM" id="Phobius"/>
    </source>
</evidence>
<evidence type="ECO:0000256" key="1">
    <source>
        <dbReference type="ARBA" id="ARBA00001698"/>
    </source>
</evidence>
<dbReference type="GO" id="GO:0005886">
    <property type="term" value="C:plasma membrane"/>
    <property type="evidence" value="ECO:0007669"/>
    <property type="project" value="UniProtKB-SubCell"/>
</dbReference>
<comment type="caution">
    <text evidence="20">The sequence shown here is derived from an EMBL/GenBank/DDBJ whole genome shotgun (WGS) entry which is preliminary data.</text>
</comment>
<evidence type="ECO:0000256" key="9">
    <source>
        <dbReference type="ARBA" id="ARBA00022516"/>
    </source>
</evidence>
<dbReference type="InterPro" id="IPR000374">
    <property type="entry name" value="PC_trans"/>
</dbReference>
<dbReference type="GO" id="GO:0016024">
    <property type="term" value="P:CDP-diacylglycerol biosynthetic process"/>
    <property type="evidence" value="ECO:0007669"/>
    <property type="project" value="UniProtKB-UniPathway"/>
</dbReference>
<evidence type="ECO:0000256" key="14">
    <source>
        <dbReference type="ARBA" id="ARBA00023098"/>
    </source>
</evidence>
<evidence type="ECO:0000256" key="2">
    <source>
        <dbReference type="ARBA" id="ARBA00004651"/>
    </source>
</evidence>
<evidence type="ECO:0000256" key="8">
    <source>
        <dbReference type="ARBA" id="ARBA00022475"/>
    </source>
</evidence>
<keyword evidence="14" id="KW-0443">Lipid metabolism</keyword>
<proteinExistence type="inferred from homology"/>
<evidence type="ECO:0000313" key="20">
    <source>
        <dbReference type="EMBL" id="MBA2880865.1"/>
    </source>
</evidence>
<evidence type="ECO:0000256" key="18">
    <source>
        <dbReference type="RuleBase" id="RU003938"/>
    </source>
</evidence>
<evidence type="ECO:0000256" key="13">
    <source>
        <dbReference type="ARBA" id="ARBA00022989"/>
    </source>
</evidence>
<dbReference type="Proteomes" id="UP000525298">
    <property type="component" value="Unassembled WGS sequence"/>
</dbReference>
<sequence>MHLKRWITSIIAVPLLIALIFWASLPVFAAFISIVAAVALYEYFFIVFRGDRGRIFSPVALSGLAAGIAMIMAVAWLPENSLLFFVFLGLAAAALLSIQAYKKGPQIMETVALQVQGLVYIPLCLSMLVLLRAQPQGLAWLFFVLFVVFLGDVGAFYVGTYKGRHKLNAAISPGKTIEGALGGLGANLVVGLIFKLLFIPGLPVLHTLVLVVLMGLAGQAGDLFESELKRTAGIKDSGSILPGHGGILDRIDALLFAVPVAYAWKILVL</sequence>
<evidence type="ECO:0000256" key="6">
    <source>
        <dbReference type="ARBA" id="ARBA00012487"/>
    </source>
</evidence>
<comment type="subcellular location">
    <subcellularLocation>
        <location evidence="2">Cell membrane</location>
        <topology evidence="2">Multi-pass membrane protein</topology>
    </subcellularLocation>
</comment>
<keyword evidence="12 18" id="KW-0548">Nucleotidyltransferase</keyword>